<proteinExistence type="predicted"/>
<feature type="domain" description="WYL" evidence="1">
    <location>
        <begin position="129"/>
        <end position="193"/>
    </location>
</feature>
<dbReference type="PANTHER" id="PTHR34580">
    <property type="match status" value="1"/>
</dbReference>
<sequence length="296" mass="34202">MLAYLSEKPHSITELRERLMNDLGSDYNRVTIQEDLTRLKDYGLSLEVEKKRRVLTSSAFPIKLPDATLNSVKLACKLLNDIGLKSHAAALNGITSIVHDSQKKFLEKSTAFSISPQNLIDLRAHSVNIEKLESAICSLQEVEFLYSSKRSNKPSLHQVQPISLDCKEGKLYLLCFNYNKYKNQLLDFRVDRICNQIKILPIKFSPMKPMIHSISFRIWGNVAKEYQPSFHYESLPIKDPCDRHQDALLIKAGVTDYFWAKQRLLKYLPFVQVTSPDCLVQEFREISREMTKLYLE</sequence>
<dbReference type="PROSITE" id="PS52050">
    <property type="entry name" value="WYL"/>
    <property type="match status" value="1"/>
</dbReference>
<gene>
    <name evidence="2" type="ORF">CENA302_05985</name>
</gene>
<dbReference type="EMBL" id="MTPU01000026">
    <property type="protein sequence ID" value="OPH10346.1"/>
    <property type="molecule type" value="Genomic_DNA"/>
</dbReference>
<protein>
    <recommendedName>
        <fullName evidence="1">WYL domain-containing protein</fullName>
    </recommendedName>
</protein>
<dbReference type="InterPro" id="IPR051534">
    <property type="entry name" value="CBASS_pafABC_assoc_protein"/>
</dbReference>
<dbReference type="InterPro" id="IPR026881">
    <property type="entry name" value="WYL_dom"/>
</dbReference>
<comment type="caution">
    <text evidence="2">The sequence shown here is derived from an EMBL/GenBank/DDBJ whole genome shotgun (WGS) entry which is preliminary data.</text>
</comment>
<accession>A0A9Q5WAD9</accession>
<name>A0A9Q5WAD9_9CYAN</name>
<evidence type="ECO:0000313" key="3">
    <source>
        <dbReference type="Proteomes" id="UP000190056"/>
    </source>
</evidence>
<dbReference type="PANTHER" id="PTHR34580:SF1">
    <property type="entry name" value="PROTEIN PAFC"/>
    <property type="match status" value="1"/>
</dbReference>
<dbReference type="AlphaFoldDB" id="A0A9Q5WAD9"/>
<dbReference type="Pfam" id="PF13280">
    <property type="entry name" value="WYL"/>
    <property type="match status" value="1"/>
</dbReference>
<reference evidence="2 3" key="1">
    <citation type="submission" date="2017-01" db="EMBL/GenBank/DDBJ databases">
        <authorList>
            <person name="Abreu V.A."/>
            <person name="Popin R.V."/>
            <person name="Rigonato J."/>
            <person name="Andreote A.P."/>
            <person name="Schaker P.C."/>
            <person name="Hoff-Risseti C."/>
            <person name="Alvarenga D.O."/>
            <person name="Varani A.M."/>
            <person name="Fiore M.F."/>
        </authorList>
    </citation>
    <scope>NUCLEOTIDE SEQUENCE [LARGE SCALE GENOMIC DNA]</scope>
    <source>
        <strain evidence="2 3">CENA302</strain>
    </source>
</reference>
<evidence type="ECO:0000259" key="1">
    <source>
        <dbReference type="Pfam" id="PF13280"/>
    </source>
</evidence>
<evidence type="ECO:0000313" key="2">
    <source>
        <dbReference type="EMBL" id="OPH10346.1"/>
    </source>
</evidence>
<dbReference type="Proteomes" id="UP000190056">
    <property type="component" value="Unassembled WGS sequence"/>
</dbReference>
<organism evidence="2 3">
    <name type="scientific">Cylindrospermopsis raciborskii CENA302</name>
    <dbReference type="NCBI Taxonomy" id="1170768"/>
    <lineage>
        <taxon>Bacteria</taxon>
        <taxon>Bacillati</taxon>
        <taxon>Cyanobacteriota</taxon>
        <taxon>Cyanophyceae</taxon>
        <taxon>Nostocales</taxon>
        <taxon>Aphanizomenonaceae</taxon>
        <taxon>Cylindrospermopsis</taxon>
    </lineage>
</organism>